<feature type="chain" id="PRO_5019049536" description="Extracellular membrane protein CFEM domain-containing protein" evidence="2">
    <location>
        <begin position="29"/>
        <end position="218"/>
    </location>
</feature>
<proteinExistence type="predicted"/>
<dbReference type="InParanoid" id="A0A409VS86"/>
<evidence type="ECO:0000313" key="3">
    <source>
        <dbReference type="EMBL" id="PPQ69132.1"/>
    </source>
</evidence>
<dbReference type="Proteomes" id="UP000284706">
    <property type="component" value="Unassembled WGS sequence"/>
</dbReference>
<comment type="caution">
    <text evidence="3">The sequence shown here is derived from an EMBL/GenBank/DDBJ whole genome shotgun (WGS) entry which is preliminary data.</text>
</comment>
<dbReference type="EMBL" id="NHYE01005580">
    <property type="protein sequence ID" value="PPQ69132.1"/>
    <property type="molecule type" value="Genomic_DNA"/>
</dbReference>
<accession>A0A409VS86</accession>
<organism evidence="3 4">
    <name type="scientific">Gymnopilus dilepis</name>
    <dbReference type="NCBI Taxonomy" id="231916"/>
    <lineage>
        <taxon>Eukaryota</taxon>
        <taxon>Fungi</taxon>
        <taxon>Dikarya</taxon>
        <taxon>Basidiomycota</taxon>
        <taxon>Agaricomycotina</taxon>
        <taxon>Agaricomycetes</taxon>
        <taxon>Agaricomycetidae</taxon>
        <taxon>Agaricales</taxon>
        <taxon>Agaricineae</taxon>
        <taxon>Hymenogastraceae</taxon>
        <taxon>Gymnopilus</taxon>
    </lineage>
</organism>
<evidence type="ECO:0000313" key="4">
    <source>
        <dbReference type="Proteomes" id="UP000284706"/>
    </source>
</evidence>
<feature type="signal peptide" evidence="2">
    <location>
        <begin position="1"/>
        <end position="28"/>
    </location>
</feature>
<feature type="compositionally biased region" description="Low complexity" evidence="1">
    <location>
        <begin position="132"/>
        <end position="187"/>
    </location>
</feature>
<keyword evidence="4" id="KW-1185">Reference proteome</keyword>
<feature type="region of interest" description="Disordered" evidence="1">
    <location>
        <begin position="132"/>
        <end position="218"/>
    </location>
</feature>
<evidence type="ECO:0008006" key="5">
    <source>
        <dbReference type="Google" id="ProtNLM"/>
    </source>
</evidence>
<protein>
    <recommendedName>
        <fullName evidence="5">Extracellular membrane protein CFEM domain-containing protein</fullName>
    </recommendedName>
</protein>
<evidence type="ECO:0000256" key="2">
    <source>
        <dbReference type="SAM" id="SignalP"/>
    </source>
</evidence>
<name>A0A409VS86_9AGAR</name>
<feature type="compositionally biased region" description="Basic residues" evidence="1">
    <location>
        <begin position="203"/>
        <end position="218"/>
    </location>
</feature>
<evidence type="ECO:0000256" key="1">
    <source>
        <dbReference type="SAM" id="MobiDB-lite"/>
    </source>
</evidence>
<gene>
    <name evidence="3" type="ORF">CVT26_003580</name>
</gene>
<sequence>MAQRCLRLRRYFVSLVGLWLIQLPSVQTSIHLLPRATIEDSIPSSCTQACQTIAESLDVGNAYIFISEFKSCEWGSCLCNEDDAQSLQSCMNCLYDVSPTQDIYNAAQGTFSVFEDMCNPALNVSLNISPASSSSSSTATSLSSTNSQSSSVSASSNPLTSTTTSPSTTTTTAQDTSSTSSSAPASPGVQGPDDRKQKCLLISHKKNSSRAKRSSFPW</sequence>
<dbReference type="AlphaFoldDB" id="A0A409VS86"/>
<dbReference type="OrthoDB" id="2564568at2759"/>
<keyword evidence="2" id="KW-0732">Signal</keyword>
<reference evidence="3 4" key="1">
    <citation type="journal article" date="2018" name="Evol. Lett.">
        <title>Horizontal gene cluster transfer increased hallucinogenic mushroom diversity.</title>
        <authorList>
            <person name="Reynolds H.T."/>
            <person name="Vijayakumar V."/>
            <person name="Gluck-Thaler E."/>
            <person name="Korotkin H.B."/>
            <person name="Matheny P.B."/>
            <person name="Slot J.C."/>
        </authorList>
    </citation>
    <scope>NUCLEOTIDE SEQUENCE [LARGE SCALE GENOMIC DNA]</scope>
    <source>
        <strain evidence="3 4">SRW20</strain>
    </source>
</reference>